<comment type="caution">
    <text evidence="2">The sequence shown here is derived from an EMBL/GenBank/DDBJ whole genome shotgun (WGS) entry which is preliminary data.</text>
</comment>
<name>A0A9N8W9F3_9GLOM</name>
<organism evidence="2 3">
    <name type="scientific">Paraglomus occultum</name>
    <dbReference type="NCBI Taxonomy" id="144539"/>
    <lineage>
        <taxon>Eukaryota</taxon>
        <taxon>Fungi</taxon>
        <taxon>Fungi incertae sedis</taxon>
        <taxon>Mucoromycota</taxon>
        <taxon>Glomeromycotina</taxon>
        <taxon>Glomeromycetes</taxon>
        <taxon>Paraglomerales</taxon>
        <taxon>Paraglomeraceae</taxon>
        <taxon>Paraglomus</taxon>
    </lineage>
</organism>
<protein>
    <submittedName>
        <fullName evidence="2">6835_t:CDS:1</fullName>
    </submittedName>
</protein>
<dbReference type="Proteomes" id="UP000789572">
    <property type="component" value="Unassembled WGS sequence"/>
</dbReference>
<reference evidence="2" key="1">
    <citation type="submission" date="2021-06" db="EMBL/GenBank/DDBJ databases">
        <authorList>
            <person name="Kallberg Y."/>
            <person name="Tangrot J."/>
            <person name="Rosling A."/>
        </authorList>
    </citation>
    <scope>NUCLEOTIDE SEQUENCE</scope>
    <source>
        <strain evidence="2">IA702</strain>
    </source>
</reference>
<evidence type="ECO:0000256" key="1">
    <source>
        <dbReference type="SAM" id="Phobius"/>
    </source>
</evidence>
<keyword evidence="3" id="KW-1185">Reference proteome</keyword>
<dbReference type="AlphaFoldDB" id="A0A9N8W9F3"/>
<keyword evidence="1" id="KW-0472">Membrane</keyword>
<proteinExistence type="predicted"/>
<feature type="transmembrane region" description="Helical" evidence="1">
    <location>
        <begin position="172"/>
        <end position="193"/>
    </location>
</feature>
<feature type="transmembrane region" description="Helical" evidence="1">
    <location>
        <begin position="58"/>
        <end position="75"/>
    </location>
</feature>
<feature type="transmembrane region" description="Helical" evidence="1">
    <location>
        <begin position="108"/>
        <end position="127"/>
    </location>
</feature>
<dbReference type="EMBL" id="CAJVPJ010000121">
    <property type="protein sequence ID" value="CAG8481526.1"/>
    <property type="molecule type" value="Genomic_DNA"/>
</dbReference>
<sequence length="329" mass="35887">MAGIWRGVAVVILSRMNIHVDQKSCQTTGYIAGVGDVLWRLAVAGFLTKRTMSIRGTVAMDVCVAIVFMVMIITIETYKLATSSGKVSAESPCIPGQVNAFGESLWTYFRPDILLNLYNTFVVIFILQKTLAYAHRAGLFKAVILWQSVLFLLVLLFNGEWLLRRAGDADKAYIIAPVIASMVSILMALIITFDGQFVGFFTKRWNRLATPNPASNTRHNDATNGSANAALTTASNTIPVRFDDPNTNTTNVVVNSTRDNSDTIADNSATSTIQDRVKLFVLDVHDPSSESIQAAILQSFQLSISTSSCGQLVISSSSIYQNSDLEVVV</sequence>
<dbReference type="OrthoDB" id="10353725at2759"/>
<keyword evidence="1" id="KW-0812">Transmembrane</keyword>
<evidence type="ECO:0000313" key="2">
    <source>
        <dbReference type="EMBL" id="CAG8481526.1"/>
    </source>
</evidence>
<feature type="transmembrane region" description="Helical" evidence="1">
    <location>
        <begin position="139"/>
        <end position="157"/>
    </location>
</feature>
<keyword evidence="1" id="KW-1133">Transmembrane helix</keyword>
<evidence type="ECO:0000313" key="3">
    <source>
        <dbReference type="Proteomes" id="UP000789572"/>
    </source>
</evidence>
<accession>A0A9N8W9F3</accession>
<gene>
    <name evidence="2" type="ORF">POCULU_LOCUS1577</name>
</gene>